<evidence type="ECO:0008006" key="4">
    <source>
        <dbReference type="Google" id="ProtNLM"/>
    </source>
</evidence>
<reference evidence="2" key="1">
    <citation type="submission" date="2020-05" db="UniProtKB">
        <authorList>
            <consortium name="EnsemblMetazoa"/>
        </authorList>
    </citation>
    <scope>IDENTIFICATION</scope>
    <source>
        <strain evidence="2">MAF</strain>
    </source>
</reference>
<sequence length="381" mass="44605">MAARATPHQTDVSRPPPQIDDSFPHPTLLEQLRVADEHCVQQFLSCVSSTKTPHQSKSSPSPMPINISTYREELCEALRVLQTLHHSMLVLEELKEDDPNWNEEVQRTEQLKSILVDSLLPLEDANRKEQLAHKLTIRQKKRAWQKRRNERLKANRTAQQASRVERLREIAAWQADWQERLNQERIAREELQMKTHILTDVRRRKARAKRVLGRFEKSLRLRQQRQRSKTTIDPELEESFRNRMDTLVAEWSGKLNECVKEEKRLKDELNRQTVGNAGRRRENRWRKVLFGSAAHSALAAGHRSKDKEDLWQELVTVRRAWDKFCLPFEPNNAHNAGGSVAPSTWILPPEQPLPEWGVYRDWGQQIKHGKESHRYPARSSV</sequence>
<proteinExistence type="predicted"/>
<dbReference type="InterPro" id="IPR031974">
    <property type="entry name" value="PDCD7"/>
</dbReference>
<evidence type="ECO:0000313" key="3">
    <source>
        <dbReference type="Proteomes" id="UP000075903"/>
    </source>
</evidence>
<dbReference type="RefSeq" id="XP_041761735.1">
    <property type="nucleotide sequence ID" value="XM_041905801.1"/>
</dbReference>
<dbReference type="EnsemblMetazoa" id="AMEM015249-RA">
    <property type="protein sequence ID" value="AMEM015249-PA"/>
    <property type="gene ID" value="AMEM015249"/>
</dbReference>
<dbReference type="Pfam" id="PF16021">
    <property type="entry name" value="PDCD7"/>
    <property type="match status" value="1"/>
</dbReference>
<name>A0A182VHW4_ANOME</name>
<dbReference type="GO" id="GO:0005689">
    <property type="term" value="C:U12-type spliceosomal complex"/>
    <property type="evidence" value="ECO:0007669"/>
    <property type="project" value="TreeGrafter"/>
</dbReference>
<keyword evidence="3" id="KW-1185">Reference proteome</keyword>
<accession>A0A182VHW4</accession>
<dbReference type="PANTHER" id="PTHR48190">
    <property type="entry name" value="PROGRAMMED CELL DEATH PROTEIN 7"/>
    <property type="match status" value="1"/>
</dbReference>
<dbReference type="STRING" id="30066.A0A182VHW4"/>
<dbReference type="GeneID" id="121588156"/>
<evidence type="ECO:0000313" key="2">
    <source>
        <dbReference type="EnsemblMetazoa" id="AMEM015249-PA"/>
    </source>
</evidence>
<dbReference type="InterPro" id="IPR052831">
    <property type="entry name" value="Apoptosis_promoter"/>
</dbReference>
<feature type="region of interest" description="Disordered" evidence="1">
    <location>
        <begin position="1"/>
        <end position="24"/>
    </location>
</feature>
<dbReference type="VEuPathDB" id="VectorBase:AMEM21_005770"/>
<dbReference type="VEuPathDB" id="VectorBase:AMEM015249"/>
<evidence type="ECO:0000256" key="1">
    <source>
        <dbReference type="SAM" id="MobiDB-lite"/>
    </source>
</evidence>
<dbReference type="PANTHER" id="PTHR48190:SF2">
    <property type="entry name" value="PROGRAMMED CELL DEATH PROTEIN 7"/>
    <property type="match status" value="1"/>
</dbReference>
<dbReference type="KEGG" id="amer:121588156"/>
<dbReference type="Proteomes" id="UP000075903">
    <property type="component" value="Unassembled WGS sequence"/>
</dbReference>
<protein>
    <recommendedName>
        <fullName evidence="4">Programmed cell death protein 7</fullName>
    </recommendedName>
</protein>
<organism evidence="2 3">
    <name type="scientific">Anopheles merus</name>
    <name type="common">Mosquito</name>
    <dbReference type="NCBI Taxonomy" id="30066"/>
    <lineage>
        <taxon>Eukaryota</taxon>
        <taxon>Metazoa</taxon>
        <taxon>Ecdysozoa</taxon>
        <taxon>Arthropoda</taxon>
        <taxon>Hexapoda</taxon>
        <taxon>Insecta</taxon>
        <taxon>Pterygota</taxon>
        <taxon>Neoptera</taxon>
        <taxon>Endopterygota</taxon>
        <taxon>Diptera</taxon>
        <taxon>Nematocera</taxon>
        <taxon>Culicoidea</taxon>
        <taxon>Culicidae</taxon>
        <taxon>Anophelinae</taxon>
        <taxon>Anopheles</taxon>
    </lineage>
</organism>
<dbReference type="AlphaFoldDB" id="A0A182VHW4"/>